<dbReference type="GO" id="GO:0003677">
    <property type="term" value="F:DNA binding"/>
    <property type="evidence" value="ECO:0007669"/>
    <property type="project" value="UniProtKB-KW"/>
</dbReference>
<organism evidence="3 4">
    <name type="scientific">Senna tora</name>
    <dbReference type="NCBI Taxonomy" id="362788"/>
    <lineage>
        <taxon>Eukaryota</taxon>
        <taxon>Viridiplantae</taxon>
        <taxon>Streptophyta</taxon>
        <taxon>Embryophyta</taxon>
        <taxon>Tracheophyta</taxon>
        <taxon>Spermatophyta</taxon>
        <taxon>Magnoliopsida</taxon>
        <taxon>eudicotyledons</taxon>
        <taxon>Gunneridae</taxon>
        <taxon>Pentapetalae</taxon>
        <taxon>rosids</taxon>
        <taxon>fabids</taxon>
        <taxon>Fabales</taxon>
        <taxon>Fabaceae</taxon>
        <taxon>Caesalpinioideae</taxon>
        <taxon>Cassia clade</taxon>
        <taxon>Senna</taxon>
    </lineage>
</organism>
<comment type="caution">
    <text evidence="3">The sequence shown here is derived from an EMBL/GenBank/DDBJ whole genome shotgun (WGS) entry which is preliminary data.</text>
</comment>
<dbReference type="PANTHER" id="PTHR47165:SF4">
    <property type="entry name" value="OS03G0429900 PROTEIN"/>
    <property type="match status" value="1"/>
</dbReference>
<dbReference type="InterPro" id="IPR012340">
    <property type="entry name" value="NA-bd_OB-fold"/>
</dbReference>
<evidence type="ECO:0000313" key="3">
    <source>
        <dbReference type="EMBL" id="KAF7826478.1"/>
    </source>
</evidence>
<dbReference type="EMBL" id="JAAIUW010000006">
    <property type="protein sequence ID" value="KAF7826478.1"/>
    <property type="molecule type" value="Genomic_DNA"/>
</dbReference>
<dbReference type="SUPFAM" id="SSF50249">
    <property type="entry name" value="Nucleic acid-binding proteins"/>
    <property type="match status" value="2"/>
</dbReference>
<feature type="region of interest" description="Disordered" evidence="1">
    <location>
        <begin position="349"/>
        <end position="394"/>
    </location>
</feature>
<dbReference type="OrthoDB" id="671687at2759"/>
<dbReference type="Proteomes" id="UP000634136">
    <property type="component" value="Unassembled WGS sequence"/>
</dbReference>
<evidence type="ECO:0000256" key="1">
    <source>
        <dbReference type="SAM" id="MobiDB-lite"/>
    </source>
</evidence>
<sequence length="394" mass="43896">MHHQSSCGMSVVDATFQKCCEKERQRWWGNTDGYVTESRVKVGVALWGHYAEQIEQCMSRYRDGPVFIGIQWCKIKELNGQHNLTNSMHATRIMINEDIDDFRNFGENLPLGQITNPLNGSSSSSLRSASPNDDPFSSMSVTCISDLLLADTTHCIAGTVLKLNIARGWFYDSCYKCHKKLDRDEAIFFCPKCKKSLPNTVARYRIELGTAIIIIFDNDATMFLGITAEALRKKTSEVPVDTMQTIVEFDRSLGITFVFKVGVQLNNWNPTPSFTVQKMTSNEAIFERFSKQMNVEDFDAEINLGGVASTSTVDHTCADDNTTSIASNVVSVFKEVDGRRLSFSEELTNLGEDTPNSLKRTSSSVESSNHSDTAKVVGTPNSNGVLKKVKLEKN</sequence>
<dbReference type="AlphaFoldDB" id="A0A834TQC5"/>
<dbReference type="PANTHER" id="PTHR47165">
    <property type="entry name" value="OS03G0429900 PROTEIN"/>
    <property type="match status" value="1"/>
</dbReference>
<protein>
    <submittedName>
        <fullName evidence="3">Replication protein A 70 kDa DNA-binding subunit B-like</fullName>
    </submittedName>
</protein>
<gene>
    <name evidence="3" type="ORF">G2W53_017642</name>
</gene>
<feature type="compositionally biased region" description="Polar residues" evidence="1">
    <location>
        <begin position="354"/>
        <end position="371"/>
    </location>
</feature>
<reference evidence="3" key="1">
    <citation type="submission" date="2020-09" db="EMBL/GenBank/DDBJ databases">
        <title>Genome-Enabled Discovery of Anthraquinone Biosynthesis in Senna tora.</title>
        <authorList>
            <person name="Kang S.-H."/>
            <person name="Pandey R.P."/>
            <person name="Lee C.-M."/>
            <person name="Sim J.-S."/>
            <person name="Jeong J.-T."/>
            <person name="Choi B.-S."/>
            <person name="Jung M."/>
            <person name="Ginzburg D."/>
            <person name="Zhao K."/>
            <person name="Won S.Y."/>
            <person name="Oh T.-J."/>
            <person name="Yu Y."/>
            <person name="Kim N.-H."/>
            <person name="Lee O.R."/>
            <person name="Lee T.-H."/>
            <person name="Bashyal P."/>
            <person name="Kim T.-S."/>
            <person name="Lee W.-H."/>
            <person name="Kawkins C."/>
            <person name="Kim C.-K."/>
            <person name="Kim J.S."/>
            <person name="Ahn B.O."/>
            <person name="Rhee S.Y."/>
            <person name="Sohng J.K."/>
        </authorList>
    </citation>
    <scope>NUCLEOTIDE SEQUENCE</scope>
    <source>
        <tissue evidence="3">Leaf</tissue>
    </source>
</reference>
<name>A0A834TQC5_9FABA</name>
<keyword evidence="4" id="KW-1185">Reference proteome</keyword>
<dbReference type="Gene3D" id="2.40.50.140">
    <property type="entry name" value="Nucleic acid-binding proteins"/>
    <property type="match status" value="2"/>
</dbReference>
<dbReference type="InterPro" id="IPR013955">
    <property type="entry name" value="Rep_factor-A_C"/>
</dbReference>
<evidence type="ECO:0000259" key="2">
    <source>
        <dbReference type="Pfam" id="PF08646"/>
    </source>
</evidence>
<accession>A0A834TQC5</accession>
<feature type="domain" description="Replication factor A C-terminal" evidence="2">
    <location>
        <begin position="159"/>
        <end position="282"/>
    </location>
</feature>
<proteinExistence type="predicted"/>
<dbReference type="Pfam" id="PF08646">
    <property type="entry name" value="Rep_fac-A_C"/>
    <property type="match status" value="1"/>
</dbReference>
<evidence type="ECO:0000313" key="4">
    <source>
        <dbReference type="Proteomes" id="UP000634136"/>
    </source>
</evidence>
<keyword evidence="3" id="KW-0238">DNA-binding</keyword>